<gene>
    <name evidence="4" type="ORF">SAMN04488034_10412</name>
</gene>
<evidence type="ECO:0000259" key="3">
    <source>
        <dbReference type="Pfam" id="PF05175"/>
    </source>
</evidence>
<dbReference type="InterPro" id="IPR007848">
    <property type="entry name" value="Small_mtfrase_dom"/>
</dbReference>
<dbReference type="Proteomes" id="UP000199448">
    <property type="component" value="Unassembled WGS sequence"/>
</dbReference>
<dbReference type="GO" id="GO:0032259">
    <property type="term" value="P:methylation"/>
    <property type="evidence" value="ECO:0007669"/>
    <property type="project" value="UniProtKB-KW"/>
</dbReference>
<dbReference type="Pfam" id="PF05175">
    <property type="entry name" value="MTS"/>
    <property type="match status" value="1"/>
</dbReference>
<organism evidence="4 5">
    <name type="scientific">Salinimicrobium catena</name>
    <dbReference type="NCBI Taxonomy" id="390640"/>
    <lineage>
        <taxon>Bacteria</taxon>
        <taxon>Pseudomonadati</taxon>
        <taxon>Bacteroidota</taxon>
        <taxon>Flavobacteriia</taxon>
        <taxon>Flavobacteriales</taxon>
        <taxon>Flavobacteriaceae</taxon>
        <taxon>Salinimicrobium</taxon>
    </lineage>
</organism>
<dbReference type="Gene3D" id="3.40.50.150">
    <property type="entry name" value="Vaccinia Virus protein VP39"/>
    <property type="match status" value="1"/>
</dbReference>
<dbReference type="RefSeq" id="WP_093113306.1">
    <property type="nucleotide sequence ID" value="NZ_FNGG01000004.1"/>
</dbReference>
<dbReference type="InterPro" id="IPR029063">
    <property type="entry name" value="SAM-dependent_MTases_sf"/>
</dbReference>
<sequence length="207" mass="23657">MSTKAAISKCYQRFSSAEGNQHMASEYAVIKLQELIEYFRPGKVLEVGLGIGSIAGTLLDLNPDLDYTGTEANEFCLQALPGNLGNKNERLKIFSSLAEVPERGKFDLIIIDGKDRELEVVKKLLNKRGIISIEGDRMPQEQKLRNLFPKHKYVHCISTKKNPEYSPFPSDNWQGGIKIIFSEPNLKQDLWRRKEKVKTKLKYLLMR</sequence>
<feature type="domain" description="Methyltransferase small" evidence="3">
    <location>
        <begin position="40"/>
        <end position="111"/>
    </location>
</feature>
<dbReference type="SUPFAM" id="SSF53335">
    <property type="entry name" value="S-adenosyl-L-methionine-dependent methyltransferases"/>
    <property type="match status" value="1"/>
</dbReference>
<dbReference type="AlphaFoldDB" id="A0A1H5NA38"/>
<evidence type="ECO:0000313" key="5">
    <source>
        <dbReference type="Proteomes" id="UP000199448"/>
    </source>
</evidence>
<keyword evidence="1 4" id="KW-0489">Methyltransferase</keyword>
<evidence type="ECO:0000313" key="4">
    <source>
        <dbReference type="EMBL" id="SEE98512.1"/>
    </source>
</evidence>
<name>A0A1H5NA38_9FLAO</name>
<keyword evidence="5" id="KW-1185">Reference proteome</keyword>
<protein>
    <submittedName>
        <fullName evidence="4">Methyltransferase small domain-containing protein</fullName>
    </submittedName>
</protein>
<dbReference type="EMBL" id="FNUG01000004">
    <property type="protein sequence ID" value="SEE98512.1"/>
    <property type="molecule type" value="Genomic_DNA"/>
</dbReference>
<dbReference type="STRING" id="390640.SAMN04488034_10412"/>
<reference evidence="4 5" key="1">
    <citation type="submission" date="2016-10" db="EMBL/GenBank/DDBJ databases">
        <authorList>
            <person name="de Groot N.N."/>
        </authorList>
    </citation>
    <scope>NUCLEOTIDE SEQUENCE [LARGE SCALE GENOMIC DNA]</scope>
    <source>
        <strain evidence="4 5">DSM 23553</strain>
    </source>
</reference>
<dbReference type="OrthoDB" id="1435796at2"/>
<evidence type="ECO:0000256" key="1">
    <source>
        <dbReference type="ARBA" id="ARBA00022603"/>
    </source>
</evidence>
<accession>A0A1H5NA38</accession>
<dbReference type="GO" id="GO:0008168">
    <property type="term" value="F:methyltransferase activity"/>
    <property type="evidence" value="ECO:0007669"/>
    <property type="project" value="UniProtKB-KW"/>
</dbReference>
<evidence type="ECO:0000256" key="2">
    <source>
        <dbReference type="ARBA" id="ARBA00022691"/>
    </source>
</evidence>
<proteinExistence type="predicted"/>
<keyword evidence="4" id="KW-0808">Transferase</keyword>
<keyword evidence="2" id="KW-0949">S-adenosyl-L-methionine</keyword>